<keyword evidence="3" id="KW-1185">Reference proteome</keyword>
<dbReference type="RefSeq" id="WP_223174215.1">
    <property type="nucleotide sequence ID" value="NZ_BAAADP010000001.1"/>
</dbReference>
<feature type="region of interest" description="Disordered" evidence="1">
    <location>
        <begin position="1"/>
        <end position="76"/>
    </location>
</feature>
<proteinExistence type="predicted"/>
<sequence>MADASTFREATGWEPEIDFREGVERVRASSREADAPGTNEAGRDNVENGAVPNHAVVLGRPPTPGSGLAHHDPIPPSRVDVVSTVIQYNELLFKILI</sequence>
<gene>
    <name evidence="2" type="ORF">SAMN04488066_104211</name>
</gene>
<dbReference type="EMBL" id="FOPZ01000004">
    <property type="protein sequence ID" value="SFH45746.1"/>
    <property type="molecule type" value="Genomic_DNA"/>
</dbReference>
<evidence type="ECO:0000256" key="1">
    <source>
        <dbReference type="SAM" id="MobiDB-lite"/>
    </source>
</evidence>
<reference evidence="2 3" key="1">
    <citation type="submission" date="2016-10" db="EMBL/GenBank/DDBJ databases">
        <authorList>
            <person name="Varghese N."/>
            <person name="Submissions S."/>
        </authorList>
    </citation>
    <scope>NUCLEOTIDE SEQUENCE [LARGE SCALE GENOMIC DNA]</scope>
    <source>
        <strain evidence="2 3">CGMCC 1.6377</strain>
    </source>
</reference>
<organism evidence="2 3">
    <name type="scientific">Halorubrum aquaticum</name>
    <dbReference type="NCBI Taxonomy" id="387340"/>
    <lineage>
        <taxon>Archaea</taxon>
        <taxon>Methanobacteriati</taxon>
        <taxon>Methanobacteriota</taxon>
        <taxon>Stenosarchaea group</taxon>
        <taxon>Halobacteria</taxon>
        <taxon>Halobacteriales</taxon>
        <taxon>Haloferacaceae</taxon>
        <taxon>Halorubrum</taxon>
    </lineage>
</organism>
<protein>
    <submittedName>
        <fullName evidence="2">Uncharacterized protein</fullName>
    </submittedName>
</protein>
<evidence type="ECO:0000313" key="2">
    <source>
        <dbReference type="EMBL" id="SFH45746.1"/>
    </source>
</evidence>
<evidence type="ECO:0000313" key="3">
    <source>
        <dbReference type="Proteomes" id="UP000323537"/>
    </source>
</evidence>
<accession>A0A1I3A7A0</accession>
<name>A0A1I3A7A0_9EURY</name>
<dbReference type="AlphaFoldDB" id="A0A1I3A7A0"/>
<feature type="compositionally biased region" description="Basic and acidic residues" evidence="1">
    <location>
        <begin position="17"/>
        <end position="34"/>
    </location>
</feature>
<dbReference type="Proteomes" id="UP000323537">
    <property type="component" value="Unassembled WGS sequence"/>
</dbReference>